<accession>A0ABU1WEK6</accession>
<dbReference type="InterPro" id="IPR052164">
    <property type="entry name" value="Anthracycline_SecMetBiosynth"/>
</dbReference>
<name>A0ABU1WEK6_9GAMM</name>
<gene>
    <name evidence="2" type="ORF">J2X06_003215</name>
</gene>
<evidence type="ECO:0000259" key="1">
    <source>
        <dbReference type="PROSITE" id="PS51819"/>
    </source>
</evidence>
<dbReference type="Gene3D" id="3.10.180.10">
    <property type="entry name" value="2,3-Dihydroxybiphenyl 1,2-Dioxygenase, domain 1"/>
    <property type="match status" value="1"/>
</dbReference>
<protein>
    <submittedName>
        <fullName evidence="2">Enzyme related to lactoylglutathione lyase</fullName>
    </submittedName>
</protein>
<dbReference type="Proteomes" id="UP001251524">
    <property type="component" value="Unassembled WGS sequence"/>
</dbReference>
<dbReference type="InterPro" id="IPR004360">
    <property type="entry name" value="Glyas_Fos-R_dOase_dom"/>
</dbReference>
<dbReference type="PROSITE" id="PS51819">
    <property type="entry name" value="VOC"/>
    <property type="match status" value="1"/>
</dbReference>
<dbReference type="InterPro" id="IPR037523">
    <property type="entry name" value="VOC_core"/>
</dbReference>
<reference evidence="2 3" key="1">
    <citation type="submission" date="2023-07" db="EMBL/GenBank/DDBJ databases">
        <title>Sorghum-associated microbial communities from plants grown in Nebraska, USA.</title>
        <authorList>
            <person name="Schachtman D."/>
        </authorList>
    </citation>
    <scope>NUCLEOTIDE SEQUENCE [LARGE SCALE GENOMIC DNA]</scope>
    <source>
        <strain evidence="2 3">BE198</strain>
    </source>
</reference>
<evidence type="ECO:0000313" key="3">
    <source>
        <dbReference type="Proteomes" id="UP001251524"/>
    </source>
</evidence>
<proteinExistence type="predicted"/>
<keyword evidence="3" id="KW-1185">Reference proteome</keyword>
<comment type="caution">
    <text evidence="2">The sequence shown here is derived from an EMBL/GenBank/DDBJ whole genome shotgun (WGS) entry which is preliminary data.</text>
</comment>
<dbReference type="PANTHER" id="PTHR33993">
    <property type="entry name" value="GLYOXALASE-RELATED"/>
    <property type="match status" value="1"/>
</dbReference>
<dbReference type="EMBL" id="JAVDVY010000003">
    <property type="protein sequence ID" value="MDR7135997.1"/>
    <property type="molecule type" value="Genomic_DNA"/>
</dbReference>
<sequence>MFKKVAFTMYPMTDVARARNFYENTLGLTPGSAGNQGDNYWVEYDLPDGGCLALTNFIPDKPSESAGGTIAFEVEDLDMLMSDLKEKGVTFRSDVIHSPVCRMAVCLDSEGNSLLLHQLKPK</sequence>
<evidence type="ECO:0000313" key="2">
    <source>
        <dbReference type="EMBL" id="MDR7135997.1"/>
    </source>
</evidence>
<feature type="domain" description="VOC" evidence="1">
    <location>
        <begin position="4"/>
        <end position="119"/>
    </location>
</feature>
<dbReference type="SUPFAM" id="SSF54593">
    <property type="entry name" value="Glyoxalase/Bleomycin resistance protein/Dihydroxybiphenyl dioxygenase"/>
    <property type="match status" value="1"/>
</dbReference>
<keyword evidence="2" id="KW-0456">Lyase</keyword>
<dbReference type="Pfam" id="PF00903">
    <property type="entry name" value="Glyoxalase"/>
    <property type="match status" value="1"/>
</dbReference>
<organism evidence="2 3">
    <name type="scientific">Lysobacter niastensis</name>
    <dbReference type="NCBI Taxonomy" id="380629"/>
    <lineage>
        <taxon>Bacteria</taxon>
        <taxon>Pseudomonadati</taxon>
        <taxon>Pseudomonadota</taxon>
        <taxon>Gammaproteobacteria</taxon>
        <taxon>Lysobacterales</taxon>
        <taxon>Lysobacteraceae</taxon>
        <taxon>Lysobacter</taxon>
    </lineage>
</organism>
<dbReference type="InterPro" id="IPR029068">
    <property type="entry name" value="Glyas_Bleomycin-R_OHBP_Dase"/>
</dbReference>
<dbReference type="RefSeq" id="WP_310064112.1">
    <property type="nucleotide sequence ID" value="NZ_JAVDVY010000003.1"/>
</dbReference>
<dbReference type="GO" id="GO:0016829">
    <property type="term" value="F:lyase activity"/>
    <property type="evidence" value="ECO:0007669"/>
    <property type="project" value="UniProtKB-KW"/>
</dbReference>
<dbReference type="CDD" id="cd06587">
    <property type="entry name" value="VOC"/>
    <property type="match status" value="1"/>
</dbReference>